<dbReference type="EMBL" id="CAJOBP010000075">
    <property type="protein sequence ID" value="CAF4116536.1"/>
    <property type="molecule type" value="Genomic_DNA"/>
</dbReference>
<gene>
    <name evidence="4" type="ORF">FME351_LOCUS12126</name>
    <name evidence="6" type="ORF">GRG538_LOCUS33197</name>
    <name evidence="8" type="ORF">HFQ381_LOCUS6433</name>
    <name evidence="5" type="ORF">KIK155_LOCUS27154</name>
    <name evidence="10" type="ORF">QYT958_LOCUS1661</name>
    <name evidence="3" type="ORF">TIS948_LOCUS11091</name>
    <name evidence="11" type="ORF">TOA249_LOCUS20287</name>
    <name evidence="9" type="ORF">TSG867_LOCUS11361</name>
    <name evidence="7" type="ORF">UJA718_LOCUS1270</name>
</gene>
<evidence type="ECO:0000313" key="13">
    <source>
        <dbReference type="Proteomes" id="UP000663873"/>
    </source>
</evidence>
<evidence type="ECO:0000313" key="5">
    <source>
        <dbReference type="EMBL" id="CAF3708414.1"/>
    </source>
</evidence>
<keyword evidence="13" id="KW-1185">Reference proteome</keyword>
<dbReference type="Proteomes" id="UP000663869">
    <property type="component" value="Unassembled WGS sequence"/>
</dbReference>
<dbReference type="EMBL" id="CAJOBR010000097">
    <property type="protein sequence ID" value="CAF4463935.1"/>
    <property type="molecule type" value="Genomic_DNA"/>
</dbReference>
<dbReference type="EMBL" id="CAJNYU010001436">
    <property type="protein sequence ID" value="CAF3435032.1"/>
    <property type="molecule type" value="Genomic_DNA"/>
</dbReference>
<evidence type="ECO:0000256" key="2">
    <source>
        <dbReference type="SAM" id="SignalP"/>
    </source>
</evidence>
<evidence type="ECO:0000313" key="10">
    <source>
        <dbReference type="EMBL" id="CAF4463935.1"/>
    </source>
</evidence>
<feature type="region of interest" description="Disordered" evidence="1">
    <location>
        <begin position="30"/>
        <end position="56"/>
    </location>
</feature>
<dbReference type="Proteomes" id="UP000663862">
    <property type="component" value="Unassembled WGS sequence"/>
</dbReference>
<accession>A0A817PYH4</accession>
<evidence type="ECO:0000313" key="7">
    <source>
        <dbReference type="EMBL" id="CAF4116536.1"/>
    </source>
</evidence>
<protein>
    <submittedName>
        <fullName evidence="3">Uncharacterized protein</fullName>
    </submittedName>
</protein>
<evidence type="ECO:0000313" key="12">
    <source>
        <dbReference type="Proteomes" id="UP000663825"/>
    </source>
</evidence>
<evidence type="ECO:0000313" key="4">
    <source>
        <dbReference type="EMBL" id="CAF3435032.1"/>
    </source>
</evidence>
<dbReference type="AlphaFoldDB" id="A0A817PYH4"/>
<evidence type="ECO:0000313" key="3">
    <source>
        <dbReference type="EMBL" id="CAF3176212.1"/>
    </source>
</evidence>
<dbReference type="Proteomes" id="UP000663865">
    <property type="component" value="Unassembled WGS sequence"/>
</dbReference>
<dbReference type="Proteomes" id="UP000663838">
    <property type="component" value="Unassembled WGS sequence"/>
</dbReference>
<evidence type="ECO:0000313" key="11">
    <source>
        <dbReference type="EMBL" id="CAF4749735.1"/>
    </source>
</evidence>
<dbReference type="Proteomes" id="UP000663851">
    <property type="component" value="Unassembled WGS sequence"/>
</dbReference>
<evidence type="ECO:0000313" key="9">
    <source>
        <dbReference type="EMBL" id="CAF4377902.1"/>
    </source>
</evidence>
<dbReference type="EMBL" id="CAJNYV010004917">
    <property type="protein sequence ID" value="CAF3708414.1"/>
    <property type="molecule type" value="Genomic_DNA"/>
</dbReference>
<dbReference type="Proteomes" id="UP000663825">
    <property type="component" value="Unassembled WGS sequence"/>
</dbReference>
<dbReference type="Proteomes" id="UP000663873">
    <property type="component" value="Unassembled WGS sequence"/>
</dbReference>
<dbReference type="Proteomes" id="UP000663872">
    <property type="component" value="Unassembled WGS sequence"/>
</dbReference>
<feature type="signal peptide" evidence="2">
    <location>
        <begin position="1"/>
        <end position="25"/>
    </location>
</feature>
<proteinExistence type="predicted"/>
<comment type="caution">
    <text evidence="3">The sequence shown here is derived from an EMBL/GenBank/DDBJ whole genome shotgun (WGS) entry which is preliminary data.</text>
</comment>
<reference evidence="3" key="1">
    <citation type="submission" date="2021-02" db="EMBL/GenBank/DDBJ databases">
        <authorList>
            <person name="Nowell W R."/>
        </authorList>
    </citation>
    <scope>NUCLEOTIDE SEQUENCE</scope>
</reference>
<evidence type="ECO:0000256" key="1">
    <source>
        <dbReference type="SAM" id="MobiDB-lite"/>
    </source>
</evidence>
<dbReference type="EMBL" id="CAJOBS010001651">
    <property type="protein sequence ID" value="CAF4749735.1"/>
    <property type="molecule type" value="Genomic_DNA"/>
</dbReference>
<dbReference type="EMBL" id="CAJNYT010005911">
    <property type="protein sequence ID" value="CAF3784216.1"/>
    <property type="molecule type" value="Genomic_DNA"/>
</dbReference>
<dbReference type="EMBL" id="CAJOBO010000289">
    <property type="protein sequence ID" value="CAF4184327.1"/>
    <property type="molecule type" value="Genomic_DNA"/>
</dbReference>
<organism evidence="3 12">
    <name type="scientific">Rotaria socialis</name>
    <dbReference type="NCBI Taxonomy" id="392032"/>
    <lineage>
        <taxon>Eukaryota</taxon>
        <taxon>Metazoa</taxon>
        <taxon>Spiralia</taxon>
        <taxon>Gnathifera</taxon>
        <taxon>Rotifera</taxon>
        <taxon>Eurotatoria</taxon>
        <taxon>Bdelloidea</taxon>
        <taxon>Philodinida</taxon>
        <taxon>Philodinidae</taxon>
        <taxon>Rotaria</taxon>
    </lineage>
</organism>
<dbReference type="Proteomes" id="UP000663848">
    <property type="component" value="Unassembled WGS sequence"/>
</dbReference>
<sequence>MVSSSIIYTALFTMGFLIWINSINATTVHNQDDSNDSTSAKVLDNDQDDSSSSFEKRGLEHDNHFRDEYHGMMLGKRPYASKGVRLPAESILLGKRRLPAESILLGKRRLPAESILLGKRRLPAEPVLLGKRRLPAESILLGKRRLPAEAVLLGRRSLPSEDTPQNEQR</sequence>
<evidence type="ECO:0000313" key="8">
    <source>
        <dbReference type="EMBL" id="CAF4184327.1"/>
    </source>
</evidence>
<name>A0A817PYH4_9BILA</name>
<evidence type="ECO:0000313" key="6">
    <source>
        <dbReference type="EMBL" id="CAF3784216.1"/>
    </source>
</evidence>
<dbReference type="EMBL" id="CAJOBQ010000545">
    <property type="protein sequence ID" value="CAF4377902.1"/>
    <property type="molecule type" value="Genomic_DNA"/>
</dbReference>
<dbReference type="EMBL" id="CAJNXB010001561">
    <property type="protein sequence ID" value="CAF3176212.1"/>
    <property type="molecule type" value="Genomic_DNA"/>
</dbReference>
<dbReference type="OrthoDB" id="10030861at2759"/>
<feature type="chain" id="PRO_5036413856" evidence="2">
    <location>
        <begin position="26"/>
        <end position="169"/>
    </location>
</feature>
<keyword evidence="2" id="KW-0732">Signal</keyword>